<dbReference type="EMBL" id="JACJII010000001">
    <property type="protein sequence ID" value="MBA9004338.1"/>
    <property type="molecule type" value="Genomic_DNA"/>
</dbReference>
<dbReference type="AlphaFoldDB" id="A0A7W3MYN1"/>
<feature type="region of interest" description="Disordered" evidence="1">
    <location>
        <begin position="23"/>
        <end position="127"/>
    </location>
</feature>
<feature type="compositionally biased region" description="Low complexity" evidence="1">
    <location>
        <begin position="82"/>
        <end position="91"/>
    </location>
</feature>
<gene>
    <name evidence="2" type="ORF">HNR21_003220</name>
</gene>
<name>A0A7W3MYN1_9ACTN</name>
<feature type="compositionally biased region" description="Basic and acidic residues" evidence="1">
    <location>
        <begin position="67"/>
        <end position="77"/>
    </location>
</feature>
<accession>A0A7W3MYN1</accession>
<evidence type="ECO:0000313" key="3">
    <source>
        <dbReference type="Proteomes" id="UP000539313"/>
    </source>
</evidence>
<proteinExistence type="predicted"/>
<sequence length="127" mass="13422">MGLGVALAGYLVAVGVGVVSGAEAPLTPWRGDGSGQGTPPPQSVPPLKELDGPDETPNDQVGVSPTVRERNARRAQAEPRVSTAAPTSPRPSESRERPRRPPRTGTPDPSPTDDRNLPWPWPRPPQS</sequence>
<organism evidence="2 3">
    <name type="scientific">Thermomonospora cellulosilytica</name>
    <dbReference type="NCBI Taxonomy" id="1411118"/>
    <lineage>
        <taxon>Bacteria</taxon>
        <taxon>Bacillati</taxon>
        <taxon>Actinomycetota</taxon>
        <taxon>Actinomycetes</taxon>
        <taxon>Streptosporangiales</taxon>
        <taxon>Thermomonosporaceae</taxon>
        <taxon>Thermomonospora</taxon>
    </lineage>
</organism>
<dbReference type="Proteomes" id="UP000539313">
    <property type="component" value="Unassembled WGS sequence"/>
</dbReference>
<evidence type="ECO:0000256" key="1">
    <source>
        <dbReference type="SAM" id="MobiDB-lite"/>
    </source>
</evidence>
<keyword evidence="3" id="KW-1185">Reference proteome</keyword>
<protein>
    <submittedName>
        <fullName evidence="2">Uncharacterized protein</fullName>
    </submittedName>
</protein>
<comment type="caution">
    <text evidence="2">The sequence shown here is derived from an EMBL/GenBank/DDBJ whole genome shotgun (WGS) entry which is preliminary data.</text>
</comment>
<reference evidence="2 3" key="1">
    <citation type="submission" date="2020-08" db="EMBL/GenBank/DDBJ databases">
        <title>Sequencing the genomes of 1000 actinobacteria strains.</title>
        <authorList>
            <person name="Klenk H.-P."/>
        </authorList>
    </citation>
    <scope>NUCLEOTIDE SEQUENCE [LARGE SCALE GENOMIC DNA]</scope>
    <source>
        <strain evidence="2 3">DSM 45823</strain>
    </source>
</reference>
<evidence type="ECO:0000313" key="2">
    <source>
        <dbReference type="EMBL" id="MBA9004338.1"/>
    </source>
</evidence>